<evidence type="ECO:0000313" key="2">
    <source>
        <dbReference type="Proteomes" id="UP000292118"/>
    </source>
</evidence>
<dbReference type="OrthoDB" id="3230981at2"/>
<dbReference type="Proteomes" id="UP000292118">
    <property type="component" value="Chromosome"/>
</dbReference>
<dbReference type="EMBL" id="CP035493">
    <property type="protein sequence ID" value="QAY71493.1"/>
    <property type="molecule type" value="Genomic_DNA"/>
</dbReference>
<accession>A0A4P6F999</accession>
<dbReference type="KEGG" id="xya:ET471_16870"/>
<sequence>MLVMAATGSLALGGCSAGGDEAGASPWPVRVQAILDDHETSPFVRSVMEDGVVTIAEAREAVSGFTTCLAGHGLGYSTWSDRDGWPFANESSPSHVVYTQEMQDNGFSCQIEWLGIDALNELGQAMYANPAGEAEEVLTARCLVRNGLVPEGFSGQDFREFERPFLVTSPDEQEHVRAFQREREAVLPGGVEWLSHEVTACRVDHRFDLANGTATEWLND</sequence>
<proteinExistence type="predicted"/>
<keyword evidence="2" id="KW-1185">Reference proteome</keyword>
<dbReference type="AlphaFoldDB" id="A0A4P6F999"/>
<name>A0A4P6F999_9MICO</name>
<gene>
    <name evidence="1" type="ORF">ET471_16870</name>
</gene>
<organism evidence="1 2">
    <name type="scientific">Xylanimonas protaetiae</name>
    <dbReference type="NCBI Taxonomy" id="2509457"/>
    <lineage>
        <taxon>Bacteria</taxon>
        <taxon>Bacillati</taxon>
        <taxon>Actinomycetota</taxon>
        <taxon>Actinomycetes</taxon>
        <taxon>Micrococcales</taxon>
        <taxon>Promicromonosporaceae</taxon>
        <taxon>Xylanimonas</taxon>
    </lineage>
</organism>
<reference evidence="1 2" key="1">
    <citation type="submission" date="2019-01" db="EMBL/GenBank/DDBJ databases">
        <title>Genome sequencing of strain FW10M-9.</title>
        <authorList>
            <person name="Heo J."/>
            <person name="Kim S.-J."/>
            <person name="Kim J.-S."/>
            <person name="Hong S.-B."/>
            <person name="Kwon S.-W."/>
        </authorList>
    </citation>
    <scope>NUCLEOTIDE SEQUENCE [LARGE SCALE GENOMIC DNA]</scope>
    <source>
        <strain evidence="1 2">FW10M-9</strain>
    </source>
</reference>
<evidence type="ECO:0000313" key="1">
    <source>
        <dbReference type="EMBL" id="QAY71493.1"/>
    </source>
</evidence>
<protein>
    <submittedName>
        <fullName evidence="1">Uncharacterized protein</fullName>
    </submittedName>
</protein>
<dbReference type="RefSeq" id="WP_129190232.1">
    <property type="nucleotide sequence ID" value="NZ_CP035493.1"/>
</dbReference>